<dbReference type="RefSeq" id="WP_215620219.1">
    <property type="nucleotide sequence ID" value="NZ_CP076134.1"/>
</dbReference>
<evidence type="ECO:0000256" key="1">
    <source>
        <dbReference type="ARBA" id="ARBA00005417"/>
    </source>
</evidence>
<keyword evidence="4 8" id="KW-0067">ATP-binding</keyword>
<dbReference type="FunFam" id="3.40.50.300:FF:000011">
    <property type="entry name" value="Putative ABC transporter ATP-binding component"/>
    <property type="match status" value="1"/>
</dbReference>
<dbReference type="Pfam" id="PF00005">
    <property type="entry name" value="ABC_tran"/>
    <property type="match status" value="2"/>
</dbReference>
<proteinExistence type="inferred from homology"/>
<gene>
    <name evidence="8" type="ORF">KMZ29_16450</name>
</gene>
<dbReference type="GO" id="GO:0005524">
    <property type="term" value="F:ATP binding"/>
    <property type="evidence" value="ECO:0007669"/>
    <property type="project" value="UniProtKB-KW"/>
</dbReference>
<evidence type="ECO:0000259" key="7">
    <source>
        <dbReference type="PROSITE" id="PS50893"/>
    </source>
</evidence>
<accession>A0A975NAQ3</accession>
<dbReference type="GO" id="GO:0016887">
    <property type="term" value="F:ATP hydrolysis activity"/>
    <property type="evidence" value="ECO:0007669"/>
    <property type="project" value="InterPro"/>
</dbReference>
<dbReference type="SUPFAM" id="SSF52540">
    <property type="entry name" value="P-loop containing nucleoside triphosphate hydrolases"/>
    <property type="match status" value="2"/>
</dbReference>
<evidence type="ECO:0000256" key="3">
    <source>
        <dbReference type="ARBA" id="ARBA00022741"/>
    </source>
</evidence>
<dbReference type="InterPro" id="IPR032781">
    <property type="entry name" value="ABC_tran_Xtn"/>
</dbReference>
<dbReference type="AlphaFoldDB" id="A0A975NAQ3"/>
<dbReference type="PANTHER" id="PTHR19211:SF14">
    <property type="entry name" value="ATP-BINDING CASSETTE SUB-FAMILY F MEMBER 1"/>
    <property type="match status" value="1"/>
</dbReference>
<dbReference type="InterPro" id="IPR037118">
    <property type="entry name" value="Val-tRNA_synth_C_sf"/>
</dbReference>
<dbReference type="InterPro" id="IPR003439">
    <property type="entry name" value="ABC_transporter-like_ATP-bd"/>
</dbReference>
<evidence type="ECO:0000313" key="8">
    <source>
        <dbReference type="EMBL" id="QWG11330.1"/>
    </source>
</evidence>
<name>A0A975NAQ3_9BRAD</name>
<dbReference type="InterPro" id="IPR032524">
    <property type="entry name" value="ABC_tran_C"/>
</dbReference>
<organism evidence="8 9">
    <name type="scientific">Bradyrhizobium sediminis</name>
    <dbReference type="NCBI Taxonomy" id="2840469"/>
    <lineage>
        <taxon>Bacteria</taxon>
        <taxon>Pseudomonadati</taxon>
        <taxon>Pseudomonadota</taxon>
        <taxon>Alphaproteobacteria</taxon>
        <taxon>Hyphomicrobiales</taxon>
        <taxon>Nitrobacteraceae</taxon>
        <taxon>Bradyrhizobium</taxon>
    </lineage>
</organism>
<evidence type="ECO:0000256" key="5">
    <source>
        <dbReference type="ARBA" id="ARBA00024722"/>
    </source>
</evidence>
<dbReference type="Proteomes" id="UP000680839">
    <property type="component" value="Chromosome"/>
</dbReference>
<feature type="region of interest" description="Disordered" evidence="6">
    <location>
        <begin position="525"/>
        <end position="552"/>
    </location>
</feature>
<keyword evidence="2" id="KW-0677">Repeat</keyword>
<dbReference type="PROSITE" id="PS50893">
    <property type="entry name" value="ABC_TRANSPORTER_2"/>
    <property type="match status" value="2"/>
</dbReference>
<dbReference type="Pfam" id="PF12848">
    <property type="entry name" value="ABC_tran_Xtn"/>
    <property type="match status" value="1"/>
</dbReference>
<dbReference type="EMBL" id="CP076134">
    <property type="protein sequence ID" value="QWG11330.1"/>
    <property type="molecule type" value="Genomic_DNA"/>
</dbReference>
<dbReference type="GO" id="GO:0003677">
    <property type="term" value="F:DNA binding"/>
    <property type="evidence" value="ECO:0007669"/>
    <property type="project" value="InterPro"/>
</dbReference>
<feature type="domain" description="ABC transporter" evidence="7">
    <location>
        <begin position="2"/>
        <end position="243"/>
    </location>
</feature>
<dbReference type="PROSITE" id="PS00211">
    <property type="entry name" value="ABC_TRANSPORTER_1"/>
    <property type="match status" value="2"/>
</dbReference>
<evidence type="ECO:0000313" key="9">
    <source>
        <dbReference type="Proteomes" id="UP000680839"/>
    </source>
</evidence>
<keyword evidence="3" id="KW-0547">Nucleotide-binding</keyword>
<dbReference type="InterPro" id="IPR003593">
    <property type="entry name" value="AAA+_ATPase"/>
</dbReference>
<dbReference type="SMART" id="SM00382">
    <property type="entry name" value="AAA"/>
    <property type="match status" value="2"/>
</dbReference>
<dbReference type="InterPro" id="IPR017871">
    <property type="entry name" value="ABC_transporter-like_CS"/>
</dbReference>
<sequence>MLSISDISVRIAGRLLIDNSSVQIVPGARVGFVGRNGVGKSTLFHAIRGELPTESGTITIPPRWRIGSLAQEAPDGPESLIEVVLKADLERDALLAEAETAHDPSRIADIQTRLVDIDAHSAPARAAAILSGLGFSTADQARSCSEFSGGWRMRVALAATLFSAPDLLLLDEPTNYLDLEGTLWLEDHLANYPRTVIVISHDRDLLDTSVDQILHLDRGKLTLYKGTYSSFEEQRATREMLDAKHAKRQADERKRLQAFVDRFKAKASKARQAQSRVKMLERMKPVTALVTQDVREISFPVPEKMLSPPIIAVDNVSVGYDPKKPVLNRVTLRIDTDDRIALLGSNGNGKSTLVKLLANKLAPFSGHVTRAEKLSIGYFAQHQVDELDLDGSAYDHVRRLMPDAPETKVRARTGAIGFSGKAGDTLVRSLSGGEKARLLLGLATFFGPNMIILDEPTNHLDIDSRAALAEAINDFPGAVIMVSHDRYLIEACADQLWVVADHAVTTYDGDLDDYRRMVLSARGMRASARDRADNDRGGGRDKPQRARTEKRVPLKQKISDAEAEIARINGIIAKIDTALALPDLFTRDPKQAAQLSKARAGAESALQRAEEEWLAASSQYDEAAG</sequence>
<reference evidence="8" key="1">
    <citation type="submission" date="2021-06" db="EMBL/GenBank/DDBJ databases">
        <title>Bradyrhizobium sp. S2-20-1 Genome sequencing.</title>
        <authorList>
            <person name="Jin L."/>
        </authorList>
    </citation>
    <scope>NUCLEOTIDE SEQUENCE</scope>
    <source>
        <strain evidence="8">S2-20-1</strain>
    </source>
</reference>
<evidence type="ECO:0000256" key="2">
    <source>
        <dbReference type="ARBA" id="ARBA00022737"/>
    </source>
</evidence>
<protein>
    <submittedName>
        <fullName evidence="8">ATP-binding cassette domain-containing protein</fullName>
    </submittedName>
</protein>
<evidence type="ECO:0000256" key="6">
    <source>
        <dbReference type="SAM" id="MobiDB-lite"/>
    </source>
</evidence>
<dbReference type="PANTHER" id="PTHR19211">
    <property type="entry name" value="ATP-BINDING TRANSPORT PROTEIN-RELATED"/>
    <property type="match status" value="1"/>
</dbReference>
<comment type="similarity">
    <text evidence="1">Belongs to the ABC transporter superfamily.</text>
</comment>
<dbReference type="FunFam" id="3.40.50.300:FF:001092">
    <property type="entry name" value="ATP-binding cassette sub-family F member 2"/>
    <property type="match status" value="1"/>
</dbReference>
<feature type="compositionally biased region" description="Basic and acidic residues" evidence="6">
    <location>
        <begin position="527"/>
        <end position="552"/>
    </location>
</feature>
<dbReference type="Gene3D" id="1.10.287.380">
    <property type="entry name" value="Valyl-tRNA synthetase, C-terminal domain"/>
    <property type="match status" value="1"/>
</dbReference>
<dbReference type="Pfam" id="PF16326">
    <property type="entry name" value="ABC_tran_CTD"/>
    <property type="match status" value="1"/>
</dbReference>
<feature type="domain" description="ABC transporter" evidence="7">
    <location>
        <begin position="311"/>
        <end position="526"/>
    </location>
</feature>
<dbReference type="CDD" id="cd03221">
    <property type="entry name" value="ABCF_EF-3"/>
    <property type="match status" value="2"/>
</dbReference>
<dbReference type="InterPro" id="IPR050611">
    <property type="entry name" value="ABCF"/>
</dbReference>
<comment type="function">
    <text evidence="5">Involved in beta-(1--&gt;2)glucan export. Transmembrane domains (TMD) form a pore in the inner membrane and the ATP-binding domain (NBD) is responsible for energy generation.</text>
</comment>
<evidence type="ECO:0000256" key="4">
    <source>
        <dbReference type="ARBA" id="ARBA00022840"/>
    </source>
</evidence>
<dbReference type="Gene3D" id="3.40.50.300">
    <property type="entry name" value="P-loop containing nucleotide triphosphate hydrolases"/>
    <property type="match status" value="2"/>
</dbReference>
<dbReference type="InterPro" id="IPR027417">
    <property type="entry name" value="P-loop_NTPase"/>
</dbReference>